<dbReference type="OrthoDB" id="9798107at2"/>
<gene>
    <name evidence="1" type="ORF">EIZ62_27110</name>
</gene>
<dbReference type="KEGG" id="sfic:EIZ62_27110"/>
<name>A0A6I6FEA1_9ACTN</name>
<evidence type="ECO:0000313" key="2">
    <source>
        <dbReference type="Proteomes" id="UP000422572"/>
    </source>
</evidence>
<proteinExistence type="predicted"/>
<organism evidence="1 2">
    <name type="scientific">Streptomyces ficellus</name>
    <dbReference type="NCBI Taxonomy" id="1977088"/>
    <lineage>
        <taxon>Bacteria</taxon>
        <taxon>Bacillati</taxon>
        <taxon>Actinomycetota</taxon>
        <taxon>Actinomycetes</taxon>
        <taxon>Kitasatosporales</taxon>
        <taxon>Streptomycetaceae</taxon>
        <taxon>Streptomyces</taxon>
    </lineage>
</organism>
<evidence type="ECO:0000313" key="1">
    <source>
        <dbReference type="EMBL" id="QGV81514.1"/>
    </source>
</evidence>
<dbReference type="EMBL" id="CP034279">
    <property type="protein sequence ID" value="QGV81514.1"/>
    <property type="molecule type" value="Genomic_DNA"/>
</dbReference>
<protein>
    <recommendedName>
        <fullName evidence="3">ADP-ribosylglycohydrolase family protein</fullName>
    </recommendedName>
</protein>
<reference evidence="1 2" key="1">
    <citation type="submission" date="2018-12" db="EMBL/GenBank/DDBJ databases">
        <title>Complete genome sequence of Streptomyces ficellus NRRL8067, the producer of ficellomycin, feldamycin and nojirimycin.</title>
        <authorList>
            <person name="Zhang H."/>
            <person name="Yue R."/>
            <person name="Liu Y."/>
            <person name="Li M."/>
            <person name="Mu H."/>
            <person name="Zhang J."/>
        </authorList>
    </citation>
    <scope>NUCLEOTIDE SEQUENCE [LARGE SCALE GENOMIC DNA]</scope>
    <source>
        <strain evidence="1 2">NRRL 8067</strain>
    </source>
</reference>
<keyword evidence="2" id="KW-1185">Reference proteome</keyword>
<dbReference type="AlphaFoldDB" id="A0A6I6FEA1"/>
<sequence length="66" mass="6798">MSPALRSAHVVGTVLGSAVGDALGAPFEPVGVRFEGRAGAVGNSRWERTAWQARLSLGAVPGLKVR</sequence>
<dbReference type="Proteomes" id="UP000422572">
    <property type="component" value="Chromosome"/>
</dbReference>
<accession>A0A6I6FEA1</accession>
<evidence type="ECO:0008006" key="3">
    <source>
        <dbReference type="Google" id="ProtNLM"/>
    </source>
</evidence>
<dbReference type="RefSeq" id="WP_156695262.1">
    <property type="nucleotide sequence ID" value="NZ_CP034279.1"/>
</dbReference>